<proteinExistence type="predicted"/>
<dbReference type="GO" id="GO:0016301">
    <property type="term" value="F:kinase activity"/>
    <property type="evidence" value="ECO:0007669"/>
    <property type="project" value="UniProtKB-KW"/>
</dbReference>
<keyword evidence="1" id="KW-0418">Kinase</keyword>
<name>A0A7J7SZC9_RHIFE</name>
<evidence type="ECO:0000313" key="2">
    <source>
        <dbReference type="Proteomes" id="UP000585614"/>
    </source>
</evidence>
<gene>
    <name evidence="1" type="ORF">mRhiFer1_014960</name>
</gene>
<reference evidence="1 2" key="1">
    <citation type="journal article" date="2020" name="Nature">
        <title>Six reference-quality genomes reveal evolution of bat adaptations.</title>
        <authorList>
            <person name="Jebb D."/>
            <person name="Huang Z."/>
            <person name="Pippel M."/>
            <person name="Hughes G.M."/>
            <person name="Lavrichenko K."/>
            <person name="Devanna P."/>
            <person name="Winkler S."/>
            <person name="Jermiin L.S."/>
            <person name="Skirmuntt E.C."/>
            <person name="Katzourakis A."/>
            <person name="Burkitt-Gray L."/>
            <person name="Ray D.A."/>
            <person name="Sullivan K.A.M."/>
            <person name="Roscito J.G."/>
            <person name="Kirilenko B.M."/>
            <person name="Davalos L.M."/>
            <person name="Corthals A.P."/>
            <person name="Power M.L."/>
            <person name="Jones G."/>
            <person name="Ransome R.D."/>
            <person name="Dechmann D.K.N."/>
            <person name="Locatelli A.G."/>
            <person name="Puechmaille S.J."/>
            <person name="Fedrigo O."/>
            <person name="Jarvis E.D."/>
            <person name="Hiller M."/>
            <person name="Vernes S.C."/>
            <person name="Myers E.W."/>
            <person name="Teeling E.C."/>
        </authorList>
    </citation>
    <scope>NUCLEOTIDE SEQUENCE [LARGE SCALE GENOMIC DNA]</scope>
    <source>
        <strain evidence="1">MRhiFer1</strain>
        <tissue evidence="1">Lung</tissue>
    </source>
</reference>
<organism evidence="1 2">
    <name type="scientific">Rhinolophus ferrumequinum</name>
    <name type="common">Greater horseshoe bat</name>
    <dbReference type="NCBI Taxonomy" id="59479"/>
    <lineage>
        <taxon>Eukaryota</taxon>
        <taxon>Metazoa</taxon>
        <taxon>Chordata</taxon>
        <taxon>Craniata</taxon>
        <taxon>Vertebrata</taxon>
        <taxon>Euteleostomi</taxon>
        <taxon>Mammalia</taxon>
        <taxon>Eutheria</taxon>
        <taxon>Laurasiatheria</taxon>
        <taxon>Chiroptera</taxon>
        <taxon>Yinpterochiroptera</taxon>
        <taxon>Rhinolophoidea</taxon>
        <taxon>Rhinolophidae</taxon>
        <taxon>Rhinolophinae</taxon>
        <taxon>Rhinolophus</taxon>
    </lineage>
</organism>
<comment type="caution">
    <text evidence="1">The sequence shown here is derived from an EMBL/GenBank/DDBJ whole genome shotgun (WGS) entry which is preliminary data.</text>
</comment>
<protein>
    <submittedName>
        <fullName evidence="1">SCY1 like pseudokinase 3</fullName>
    </submittedName>
</protein>
<accession>A0A7J7SZC9</accession>
<dbReference type="Proteomes" id="UP000585614">
    <property type="component" value="Unassembled WGS sequence"/>
</dbReference>
<dbReference type="EMBL" id="JACAGC010000021">
    <property type="protein sequence ID" value="KAF6293724.1"/>
    <property type="molecule type" value="Genomic_DNA"/>
</dbReference>
<evidence type="ECO:0000313" key="1">
    <source>
        <dbReference type="EMBL" id="KAF6293724.1"/>
    </source>
</evidence>
<keyword evidence="1" id="KW-0808">Transferase</keyword>
<sequence length="100" mass="11203">MGAENSALRSCVLKEPPFTLPSGLAVYPAVLQDGKLASVFVYKRENEDKVNKAAKQMAFTWSPSECSLWKWPWKRCPLQRSVRASTTSCWLLSSCMTEAT</sequence>
<dbReference type="AlphaFoldDB" id="A0A7J7SZC9"/>